<name>A0A0H4VIQ0_9BACT</name>
<evidence type="ECO:0000313" key="1">
    <source>
        <dbReference type="EMBL" id="AKQ45283.1"/>
    </source>
</evidence>
<gene>
    <name evidence="1" type="ORF">TH63_05965</name>
</gene>
<dbReference type="AlphaFoldDB" id="A0A0H4VIQ0"/>
<sequence>MLGCFIFPLRALTAASFPLALPLRPLCLLLLVKLFQGHKRGARSKDWNRGNVGEMSENVLSTFLERQPQNAVAFTKRRFSP</sequence>
<dbReference type="Proteomes" id="UP000036458">
    <property type="component" value="Chromosome"/>
</dbReference>
<protein>
    <submittedName>
        <fullName evidence="1">Uncharacterized protein</fullName>
    </submittedName>
</protein>
<accession>A0A0H4VIQ0</accession>
<dbReference type="EMBL" id="CP010777">
    <property type="protein sequence ID" value="AKQ45283.1"/>
    <property type="molecule type" value="Genomic_DNA"/>
</dbReference>
<organism evidence="1 2">
    <name type="scientific">Rufibacter radiotolerans</name>
    <dbReference type="NCBI Taxonomy" id="1379910"/>
    <lineage>
        <taxon>Bacteria</taxon>
        <taxon>Pseudomonadati</taxon>
        <taxon>Bacteroidota</taxon>
        <taxon>Cytophagia</taxon>
        <taxon>Cytophagales</taxon>
        <taxon>Hymenobacteraceae</taxon>
        <taxon>Rufibacter</taxon>
    </lineage>
</organism>
<keyword evidence="2" id="KW-1185">Reference proteome</keyword>
<dbReference type="KEGG" id="ruf:TH63_05965"/>
<dbReference type="PATRIC" id="fig|1379910.4.peg.1299"/>
<evidence type="ECO:0000313" key="2">
    <source>
        <dbReference type="Proteomes" id="UP000036458"/>
    </source>
</evidence>
<proteinExistence type="predicted"/>
<reference evidence="1 2" key="1">
    <citation type="submission" date="2015-01" db="EMBL/GenBank/DDBJ databases">
        <title>Rufibacter sp./DG31D/ whole genome sequencing.</title>
        <authorList>
            <person name="Kim M.K."/>
            <person name="Srinivasan S."/>
            <person name="Lee J.-J."/>
        </authorList>
    </citation>
    <scope>NUCLEOTIDE SEQUENCE [LARGE SCALE GENOMIC DNA]</scope>
    <source>
        <strain evidence="1 2">DG31D</strain>
    </source>
</reference>